<reference evidence="12" key="3">
    <citation type="submission" date="2025-09" db="UniProtKB">
        <authorList>
            <consortium name="Ensembl"/>
        </authorList>
    </citation>
    <scope>IDENTIFICATION</scope>
</reference>
<feature type="domain" description="Protein kinase" evidence="11">
    <location>
        <begin position="1"/>
        <end position="314"/>
    </location>
</feature>
<evidence type="ECO:0000256" key="9">
    <source>
        <dbReference type="ARBA" id="ARBA00048679"/>
    </source>
</evidence>
<dbReference type="SMART" id="SM00220">
    <property type="entry name" value="S_TKc"/>
    <property type="match status" value="1"/>
</dbReference>
<dbReference type="EC" id="2.7.11.1" evidence="2"/>
<dbReference type="AlphaFoldDB" id="A0A674GCT6"/>
<keyword evidence="5" id="KW-0547">Nucleotide-binding</keyword>
<dbReference type="InterPro" id="IPR051138">
    <property type="entry name" value="PIM_Ser/Thr_kinase"/>
</dbReference>
<feature type="region of interest" description="Disordered" evidence="10">
    <location>
        <begin position="304"/>
        <end position="326"/>
    </location>
</feature>
<dbReference type="Proteomes" id="UP000007754">
    <property type="component" value="Chromosome 20"/>
</dbReference>
<dbReference type="GO" id="GO:0005737">
    <property type="term" value="C:cytoplasm"/>
    <property type="evidence" value="ECO:0007669"/>
    <property type="project" value="TreeGrafter"/>
</dbReference>
<evidence type="ECO:0000259" key="11">
    <source>
        <dbReference type="PROSITE" id="PS50011"/>
    </source>
</evidence>
<dbReference type="SUPFAM" id="SSF56112">
    <property type="entry name" value="Protein kinase-like (PK-like)"/>
    <property type="match status" value="1"/>
</dbReference>
<evidence type="ECO:0000256" key="4">
    <source>
        <dbReference type="ARBA" id="ARBA00022679"/>
    </source>
</evidence>
<dbReference type="GO" id="GO:0004674">
    <property type="term" value="F:protein serine/threonine kinase activity"/>
    <property type="evidence" value="ECO:0007669"/>
    <property type="project" value="UniProtKB-KW"/>
</dbReference>
<evidence type="ECO:0000256" key="10">
    <source>
        <dbReference type="SAM" id="MobiDB-lite"/>
    </source>
</evidence>
<reference evidence="12 13" key="1">
    <citation type="journal article" date="2010" name="Nature">
        <title>The genome of a songbird.</title>
        <authorList>
            <person name="Warren W.C."/>
            <person name="Clayton D.F."/>
            <person name="Ellegren H."/>
            <person name="Arnold A.P."/>
            <person name="Hillier L.W."/>
            <person name="Kunstner A."/>
            <person name="Searle S."/>
            <person name="White S."/>
            <person name="Vilella A.J."/>
            <person name="Fairley S."/>
            <person name="Heger A."/>
            <person name="Kong L."/>
            <person name="Ponting C.P."/>
            <person name="Jarvis E.D."/>
            <person name="Mello C.V."/>
            <person name="Minx P."/>
            <person name="Lovell P."/>
            <person name="Velho T.A."/>
            <person name="Ferris M."/>
            <person name="Balakrishnan C.N."/>
            <person name="Sinha S."/>
            <person name="Blatti C."/>
            <person name="London S.E."/>
            <person name="Li Y."/>
            <person name="Lin Y.C."/>
            <person name="George J."/>
            <person name="Sweedler J."/>
            <person name="Southey B."/>
            <person name="Gunaratne P."/>
            <person name="Watson M."/>
            <person name="Nam K."/>
            <person name="Backstrom N."/>
            <person name="Smeds L."/>
            <person name="Nabholz B."/>
            <person name="Itoh Y."/>
            <person name="Whitney O."/>
            <person name="Pfenning A.R."/>
            <person name="Howard J."/>
            <person name="Volker M."/>
            <person name="Skinner B.M."/>
            <person name="Griffin D.K."/>
            <person name="Ye L."/>
            <person name="McLaren W.M."/>
            <person name="Flicek P."/>
            <person name="Quesada V."/>
            <person name="Velasco G."/>
            <person name="Lopez-Otin C."/>
            <person name="Puente X.S."/>
            <person name="Olender T."/>
            <person name="Lancet D."/>
            <person name="Smit A.F."/>
            <person name="Hubley R."/>
            <person name="Konkel M.K."/>
            <person name="Walker J.A."/>
            <person name="Batzer M.A."/>
            <person name="Gu W."/>
            <person name="Pollock D.D."/>
            <person name="Chen L."/>
            <person name="Cheng Z."/>
            <person name="Eichler E.E."/>
            <person name="Stapley J."/>
            <person name="Slate J."/>
            <person name="Ekblom R."/>
            <person name="Birkhead T."/>
            <person name="Burke T."/>
            <person name="Burt D."/>
            <person name="Scharff C."/>
            <person name="Adam I."/>
            <person name="Richard H."/>
            <person name="Sultan M."/>
            <person name="Soldatov A."/>
            <person name="Lehrach H."/>
            <person name="Edwards S.V."/>
            <person name="Yang S.P."/>
            <person name="Li X."/>
            <person name="Graves T."/>
            <person name="Fulton L."/>
            <person name="Nelson J."/>
            <person name="Chinwalla A."/>
            <person name="Hou S."/>
            <person name="Mardis E.R."/>
            <person name="Wilson R.K."/>
        </authorList>
    </citation>
    <scope>NUCLEOTIDE SEQUENCE [LARGE SCALE GENOMIC DNA]</scope>
</reference>
<evidence type="ECO:0000313" key="12">
    <source>
        <dbReference type="Ensembl" id="ENSTGUP00000020592.1"/>
    </source>
</evidence>
<dbReference type="PANTHER" id="PTHR22984">
    <property type="entry name" value="SERINE/THREONINE-PROTEIN KINASE PIM"/>
    <property type="match status" value="1"/>
</dbReference>
<feature type="compositionally biased region" description="Basic residues" evidence="10">
    <location>
        <begin position="80"/>
        <end position="89"/>
    </location>
</feature>
<evidence type="ECO:0000256" key="1">
    <source>
        <dbReference type="ARBA" id="ARBA00005505"/>
    </source>
</evidence>
<keyword evidence="3" id="KW-0723">Serine/threonine-protein kinase</keyword>
<dbReference type="Gene3D" id="1.10.510.10">
    <property type="entry name" value="Transferase(Phosphotransferase) domain 1"/>
    <property type="match status" value="1"/>
</dbReference>
<evidence type="ECO:0000256" key="6">
    <source>
        <dbReference type="ARBA" id="ARBA00022777"/>
    </source>
</evidence>
<dbReference type="Ensembl" id="ENSTGUT00000043703.1">
    <property type="protein sequence ID" value="ENSTGUP00000020592.1"/>
    <property type="gene ID" value="ENSTGUG00000023865.1"/>
</dbReference>
<dbReference type="PANTHER" id="PTHR22984:SF11">
    <property type="entry name" value="AURORA KINASE-RELATED"/>
    <property type="match status" value="1"/>
</dbReference>
<evidence type="ECO:0000256" key="8">
    <source>
        <dbReference type="ARBA" id="ARBA00047899"/>
    </source>
</evidence>
<comment type="catalytic activity">
    <reaction evidence="8">
        <text>L-threonyl-[protein] + ATP = O-phospho-L-threonyl-[protein] + ADP + H(+)</text>
        <dbReference type="Rhea" id="RHEA:46608"/>
        <dbReference type="Rhea" id="RHEA-COMP:11060"/>
        <dbReference type="Rhea" id="RHEA-COMP:11605"/>
        <dbReference type="ChEBI" id="CHEBI:15378"/>
        <dbReference type="ChEBI" id="CHEBI:30013"/>
        <dbReference type="ChEBI" id="CHEBI:30616"/>
        <dbReference type="ChEBI" id="CHEBI:61977"/>
        <dbReference type="ChEBI" id="CHEBI:456216"/>
        <dbReference type="EC" id="2.7.11.1"/>
    </reaction>
</comment>
<dbReference type="InterPro" id="IPR011009">
    <property type="entry name" value="Kinase-like_dom_sf"/>
</dbReference>
<evidence type="ECO:0000313" key="13">
    <source>
        <dbReference type="Proteomes" id="UP000007754"/>
    </source>
</evidence>
<comment type="similarity">
    <text evidence="1">Belongs to the protein kinase superfamily. CAMK Ser/Thr protein kinase family. PIM subfamily.</text>
</comment>
<keyword evidence="13" id="KW-1185">Reference proteome</keyword>
<proteinExistence type="inferred from homology"/>
<comment type="catalytic activity">
    <reaction evidence="9">
        <text>L-seryl-[protein] + ATP = O-phospho-L-seryl-[protein] + ADP + H(+)</text>
        <dbReference type="Rhea" id="RHEA:17989"/>
        <dbReference type="Rhea" id="RHEA-COMP:9863"/>
        <dbReference type="Rhea" id="RHEA-COMP:11604"/>
        <dbReference type="ChEBI" id="CHEBI:15378"/>
        <dbReference type="ChEBI" id="CHEBI:29999"/>
        <dbReference type="ChEBI" id="CHEBI:30616"/>
        <dbReference type="ChEBI" id="CHEBI:83421"/>
        <dbReference type="ChEBI" id="CHEBI:456216"/>
        <dbReference type="EC" id="2.7.11.1"/>
    </reaction>
</comment>
<keyword evidence="7" id="KW-0067">ATP-binding</keyword>
<reference evidence="12" key="2">
    <citation type="submission" date="2025-08" db="UniProtKB">
        <authorList>
            <consortium name="Ensembl"/>
        </authorList>
    </citation>
    <scope>IDENTIFICATION</scope>
</reference>
<feature type="compositionally biased region" description="Gly residues" evidence="10">
    <location>
        <begin position="316"/>
        <end position="326"/>
    </location>
</feature>
<keyword evidence="6" id="KW-0418">Kinase</keyword>
<evidence type="ECO:0000256" key="3">
    <source>
        <dbReference type="ARBA" id="ARBA00022527"/>
    </source>
</evidence>
<name>A0A674GCT6_TAEGU</name>
<dbReference type="GeneTree" id="ENSGT00940000153394"/>
<sequence>MPPARPRPRAGLPRPRPARPAAVSPPPGSGRAGGGAAGRASVPGAGASPPFGSAWPEPGPGPAVGSGPGPAPAPPGPRGGHTRHGRCRLRCGCPGPSSAARQRGRRPRAAAVPGPAENAWGWPARGARGALGAPVRGGGAGAAPQVLEAVRRCTSCGVLRRDIKPGNILLDLATGQLKLIGFGCGAFLRDTAYTQFAGTLSYSPPEWIHHQRYHGEAAMIWSLGLLLHHLVMGKHPFRRGQQIIWGQILFPRRLSQGGSSSLATGEYQSWETAAAREHPALAAAEEVAHVLLSCSPPNRGSMGKFRPSSGHTQHGLGMGTGGNFSN</sequence>
<evidence type="ECO:0000256" key="2">
    <source>
        <dbReference type="ARBA" id="ARBA00012513"/>
    </source>
</evidence>
<evidence type="ECO:0000256" key="5">
    <source>
        <dbReference type="ARBA" id="ARBA00022741"/>
    </source>
</evidence>
<dbReference type="InterPro" id="IPR000719">
    <property type="entry name" value="Prot_kinase_dom"/>
</dbReference>
<evidence type="ECO:0000256" key="7">
    <source>
        <dbReference type="ARBA" id="ARBA00022840"/>
    </source>
</evidence>
<accession>A0A674GCT6</accession>
<feature type="region of interest" description="Disordered" evidence="10">
    <location>
        <begin position="1"/>
        <end position="117"/>
    </location>
</feature>
<dbReference type="Pfam" id="PF00069">
    <property type="entry name" value="Pkinase"/>
    <property type="match status" value="1"/>
</dbReference>
<keyword evidence="4" id="KW-0808">Transferase</keyword>
<feature type="compositionally biased region" description="Low complexity" evidence="10">
    <location>
        <begin position="38"/>
        <end position="54"/>
    </location>
</feature>
<protein>
    <recommendedName>
        <fullName evidence="2">non-specific serine/threonine protein kinase</fullName>
        <ecNumber evidence="2">2.7.11.1</ecNumber>
    </recommendedName>
</protein>
<dbReference type="GO" id="GO:0005524">
    <property type="term" value="F:ATP binding"/>
    <property type="evidence" value="ECO:0007669"/>
    <property type="project" value="UniProtKB-KW"/>
</dbReference>
<dbReference type="GO" id="GO:0007346">
    <property type="term" value="P:regulation of mitotic cell cycle"/>
    <property type="evidence" value="ECO:0007669"/>
    <property type="project" value="TreeGrafter"/>
</dbReference>
<dbReference type="GO" id="GO:0043066">
    <property type="term" value="P:negative regulation of apoptotic process"/>
    <property type="evidence" value="ECO:0007669"/>
    <property type="project" value="TreeGrafter"/>
</dbReference>
<dbReference type="PROSITE" id="PS50011">
    <property type="entry name" value="PROTEIN_KINASE_DOM"/>
    <property type="match status" value="1"/>
</dbReference>
<organism evidence="12 13">
    <name type="scientific">Taeniopygia guttata</name>
    <name type="common">Zebra finch</name>
    <name type="synonym">Poephila guttata</name>
    <dbReference type="NCBI Taxonomy" id="59729"/>
    <lineage>
        <taxon>Eukaryota</taxon>
        <taxon>Metazoa</taxon>
        <taxon>Chordata</taxon>
        <taxon>Craniata</taxon>
        <taxon>Vertebrata</taxon>
        <taxon>Euteleostomi</taxon>
        <taxon>Archelosauria</taxon>
        <taxon>Archosauria</taxon>
        <taxon>Dinosauria</taxon>
        <taxon>Saurischia</taxon>
        <taxon>Theropoda</taxon>
        <taxon>Coelurosauria</taxon>
        <taxon>Aves</taxon>
        <taxon>Neognathae</taxon>
        <taxon>Neoaves</taxon>
        <taxon>Telluraves</taxon>
        <taxon>Australaves</taxon>
        <taxon>Passeriformes</taxon>
        <taxon>Passeroidea</taxon>
        <taxon>Estrildidae</taxon>
        <taxon>Estrildinae</taxon>
        <taxon>Taeniopygia</taxon>
    </lineage>
</organism>
<feature type="compositionally biased region" description="Low complexity" evidence="10">
    <location>
        <begin position="91"/>
        <end position="101"/>
    </location>
</feature>
<dbReference type="InParanoid" id="A0A674GCT6"/>